<name>A0A0K1PPI6_9BACT</name>
<evidence type="ECO:0000313" key="3">
    <source>
        <dbReference type="Proteomes" id="UP000064967"/>
    </source>
</evidence>
<dbReference type="Proteomes" id="UP000064967">
    <property type="component" value="Chromosome"/>
</dbReference>
<dbReference type="EMBL" id="CP012333">
    <property type="protein sequence ID" value="AKU95427.1"/>
    <property type="molecule type" value="Genomic_DNA"/>
</dbReference>
<proteinExistence type="predicted"/>
<evidence type="ECO:0000256" key="1">
    <source>
        <dbReference type="SAM" id="MobiDB-lite"/>
    </source>
</evidence>
<reference evidence="2 3" key="1">
    <citation type="submission" date="2015-08" db="EMBL/GenBank/DDBJ databases">
        <authorList>
            <person name="Babu N.S."/>
            <person name="Beckwith C.J."/>
            <person name="Beseler K.G."/>
            <person name="Brison A."/>
            <person name="Carone J.V."/>
            <person name="Caskin T.P."/>
            <person name="Diamond M."/>
            <person name="Durham M.E."/>
            <person name="Foxe J.M."/>
            <person name="Go M."/>
            <person name="Henderson B.A."/>
            <person name="Jones I.B."/>
            <person name="McGettigan J.A."/>
            <person name="Micheletti S.J."/>
            <person name="Nasrallah M.E."/>
            <person name="Ortiz D."/>
            <person name="Piller C.R."/>
            <person name="Privatt S.R."/>
            <person name="Schneider S.L."/>
            <person name="Sharp S."/>
            <person name="Smith T.C."/>
            <person name="Stanton J.D."/>
            <person name="Ullery H.E."/>
            <person name="Wilson R.J."/>
            <person name="Serrano M.G."/>
            <person name="Buck G."/>
            <person name="Lee V."/>
            <person name="Wang Y."/>
            <person name="Carvalho R."/>
            <person name="Voegtly L."/>
            <person name="Shi R."/>
            <person name="Duckworth R."/>
            <person name="Johnson A."/>
            <person name="Loviza R."/>
            <person name="Walstead R."/>
            <person name="Shah Z."/>
            <person name="Kiflezghi M."/>
            <person name="Wade K."/>
            <person name="Ball S.L."/>
            <person name="Bradley K.W."/>
            <person name="Asai D.J."/>
            <person name="Bowman C.A."/>
            <person name="Russell D.A."/>
            <person name="Pope W.H."/>
            <person name="Jacobs-Sera D."/>
            <person name="Hendrix R.W."/>
            <person name="Hatfull G.F."/>
        </authorList>
    </citation>
    <scope>NUCLEOTIDE SEQUENCE [LARGE SCALE GENOMIC DNA]</scope>
    <source>
        <strain evidence="2 3">DSM 27648</strain>
    </source>
</reference>
<organism evidence="2 3">
    <name type="scientific">Labilithrix luteola</name>
    <dbReference type="NCBI Taxonomy" id="1391654"/>
    <lineage>
        <taxon>Bacteria</taxon>
        <taxon>Pseudomonadati</taxon>
        <taxon>Myxococcota</taxon>
        <taxon>Polyangia</taxon>
        <taxon>Polyangiales</taxon>
        <taxon>Labilitrichaceae</taxon>
        <taxon>Labilithrix</taxon>
    </lineage>
</organism>
<dbReference type="AlphaFoldDB" id="A0A0K1PPI6"/>
<feature type="compositionally biased region" description="Basic residues" evidence="1">
    <location>
        <begin position="53"/>
        <end position="62"/>
    </location>
</feature>
<feature type="region of interest" description="Disordered" evidence="1">
    <location>
        <begin position="1"/>
        <end position="62"/>
    </location>
</feature>
<accession>A0A0K1PPI6</accession>
<protein>
    <submittedName>
        <fullName evidence="2">Uncharacterized protein</fullName>
    </submittedName>
</protein>
<evidence type="ECO:0000313" key="2">
    <source>
        <dbReference type="EMBL" id="AKU95427.1"/>
    </source>
</evidence>
<gene>
    <name evidence="2" type="ORF">AKJ09_02091</name>
</gene>
<dbReference type="KEGG" id="llu:AKJ09_02091"/>
<dbReference type="STRING" id="1391654.AKJ09_02091"/>
<sequence>MGRALQIFRQDLGSRSRQTAPPGQHRLLRGRNREGRGCVANVGNSHDQPCLGRKPHQRPKGS</sequence>
<keyword evidence="3" id="KW-1185">Reference proteome</keyword>